<protein>
    <recommendedName>
        <fullName evidence="4 13">Tetraacyldisaccharide 4'-kinase</fullName>
        <ecNumber evidence="3 13">2.7.1.130</ecNumber>
    </recommendedName>
    <alternativeName>
        <fullName evidence="12 13">Lipid A 4'-kinase</fullName>
    </alternativeName>
</protein>
<evidence type="ECO:0000256" key="4">
    <source>
        <dbReference type="ARBA" id="ARBA00016436"/>
    </source>
</evidence>
<keyword evidence="9 13" id="KW-0418">Kinase</keyword>
<evidence type="ECO:0000256" key="10">
    <source>
        <dbReference type="ARBA" id="ARBA00022840"/>
    </source>
</evidence>
<keyword evidence="15" id="KW-1185">Reference proteome</keyword>
<proteinExistence type="inferred from homology"/>
<comment type="function">
    <text evidence="1 13">Transfers the gamma-phosphate of ATP to the 4'-position of a tetraacyldisaccharide 1-phosphate intermediate (termed DS-1-P) to form tetraacyldisaccharide 1,4'-bis-phosphate (lipid IVA).</text>
</comment>
<sequence>MREPWFWRTDTPTARALAALLTPAAWIYQAGHRLRWAMTKPAKASLPVICVGNATLGGAGKTPFAILAAALLREAGVAPVFLTRGYGGALGGPLTVDPAKHTAYSVGDEALLLARHGPVIVSRDRPAGARRAAKTGAQVIIMDDGFQNPSLAKDLSILLIGEEDAQTNGALFPAGPYRESPSRAKARADIVVAVKAGPSEKPDGADMAAWLEAEGAPAPERVIAFAGIGRPEKFFRTLEEAGFTLARRIAFPDHHPFTEIELEHLMKDAARQKARLICTEKDHVRLPPAFREDILALPVAMQVSDREALKQRLAGLIKSPGEEGGQS</sequence>
<dbReference type="AlphaFoldDB" id="A0A2S7K447"/>
<dbReference type="GO" id="GO:0009244">
    <property type="term" value="P:lipopolysaccharide core region biosynthetic process"/>
    <property type="evidence" value="ECO:0007669"/>
    <property type="project" value="TreeGrafter"/>
</dbReference>
<dbReference type="GO" id="GO:0005524">
    <property type="term" value="F:ATP binding"/>
    <property type="evidence" value="ECO:0007669"/>
    <property type="project" value="UniProtKB-UniRule"/>
</dbReference>
<keyword evidence="7 13" id="KW-0808">Transferase</keyword>
<comment type="pathway">
    <text evidence="2 13">Glycolipid biosynthesis; lipid IV(A) biosynthesis; lipid IV(A) from (3R)-3-hydroxytetradecanoyl-[acyl-carrier-protein] and UDP-N-acetyl-alpha-D-glucosamine: step 6/6.</text>
</comment>
<dbReference type="GO" id="GO:0009245">
    <property type="term" value="P:lipid A biosynthetic process"/>
    <property type="evidence" value="ECO:0007669"/>
    <property type="project" value="UniProtKB-UniRule"/>
</dbReference>
<dbReference type="OrthoDB" id="9766423at2"/>
<evidence type="ECO:0000256" key="12">
    <source>
        <dbReference type="ARBA" id="ARBA00029757"/>
    </source>
</evidence>
<dbReference type="HAMAP" id="MF_00409">
    <property type="entry name" value="LpxK"/>
    <property type="match status" value="1"/>
</dbReference>
<dbReference type="SUPFAM" id="SSF52540">
    <property type="entry name" value="P-loop containing nucleoside triphosphate hydrolases"/>
    <property type="match status" value="1"/>
</dbReference>
<comment type="similarity">
    <text evidence="13">Belongs to the LpxK family.</text>
</comment>
<name>A0A2S7K447_9PROT</name>
<evidence type="ECO:0000313" key="15">
    <source>
        <dbReference type="Proteomes" id="UP000239504"/>
    </source>
</evidence>
<evidence type="ECO:0000256" key="5">
    <source>
        <dbReference type="ARBA" id="ARBA00022516"/>
    </source>
</evidence>
<dbReference type="Pfam" id="PF02606">
    <property type="entry name" value="LpxK"/>
    <property type="match status" value="1"/>
</dbReference>
<dbReference type="EMBL" id="PJCH01000010">
    <property type="protein sequence ID" value="PQA87218.1"/>
    <property type="molecule type" value="Genomic_DNA"/>
</dbReference>
<comment type="catalytic activity">
    <reaction evidence="13">
        <text>a lipid A disaccharide + ATP = a lipid IVA + ADP + H(+)</text>
        <dbReference type="Rhea" id="RHEA:67840"/>
        <dbReference type="ChEBI" id="CHEBI:15378"/>
        <dbReference type="ChEBI" id="CHEBI:30616"/>
        <dbReference type="ChEBI" id="CHEBI:176343"/>
        <dbReference type="ChEBI" id="CHEBI:176425"/>
        <dbReference type="ChEBI" id="CHEBI:456216"/>
        <dbReference type="EC" id="2.7.1.130"/>
    </reaction>
</comment>
<evidence type="ECO:0000256" key="3">
    <source>
        <dbReference type="ARBA" id="ARBA00012071"/>
    </source>
</evidence>
<dbReference type="InterPro" id="IPR027417">
    <property type="entry name" value="P-loop_NTPase"/>
</dbReference>
<comment type="caution">
    <text evidence="14">The sequence shown here is derived from an EMBL/GenBank/DDBJ whole genome shotgun (WGS) entry which is preliminary data.</text>
</comment>
<dbReference type="NCBIfam" id="TIGR00682">
    <property type="entry name" value="lpxK"/>
    <property type="match status" value="1"/>
</dbReference>
<evidence type="ECO:0000256" key="9">
    <source>
        <dbReference type="ARBA" id="ARBA00022777"/>
    </source>
</evidence>
<evidence type="ECO:0000256" key="6">
    <source>
        <dbReference type="ARBA" id="ARBA00022556"/>
    </source>
</evidence>
<dbReference type="UniPathway" id="UPA00359">
    <property type="reaction ID" value="UER00482"/>
</dbReference>
<evidence type="ECO:0000256" key="11">
    <source>
        <dbReference type="ARBA" id="ARBA00023098"/>
    </source>
</evidence>
<evidence type="ECO:0000313" key="14">
    <source>
        <dbReference type="EMBL" id="PQA87218.1"/>
    </source>
</evidence>
<organism evidence="14 15">
    <name type="scientific">Hyphococcus luteus</name>
    <dbReference type="NCBI Taxonomy" id="2058213"/>
    <lineage>
        <taxon>Bacteria</taxon>
        <taxon>Pseudomonadati</taxon>
        <taxon>Pseudomonadota</taxon>
        <taxon>Alphaproteobacteria</taxon>
        <taxon>Parvularculales</taxon>
        <taxon>Parvularculaceae</taxon>
        <taxon>Hyphococcus</taxon>
    </lineage>
</organism>
<evidence type="ECO:0000256" key="1">
    <source>
        <dbReference type="ARBA" id="ARBA00002274"/>
    </source>
</evidence>
<keyword evidence="10 13" id="KW-0067">ATP-binding</keyword>
<gene>
    <name evidence="13 14" type="primary">lpxK</name>
    <name evidence="14" type="ORF">CW354_13645</name>
</gene>
<dbReference type="GO" id="GO:0005886">
    <property type="term" value="C:plasma membrane"/>
    <property type="evidence" value="ECO:0007669"/>
    <property type="project" value="TreeGrafter"/>
</dbReference>
<dbReference type="InterPro" id="IPR003758">
    <property type="entry name" value="LpxK"/>
</dbReference>
<keyword evidence="11 13" id="KW-0443">Lipid metabolism</keyword>
<dbReference type="Proteomes" id="UP000239504">
    <property type="component" value="Unassembled WGS sequence"/>
</dbReference>
<evidence type="ECO:0000256" key="13">
    <source>
        <dbReference type="HAMAP-Rule" id="MF_00409"/>
    </source>
</evidence>
<dbReference type="PANTHER" id="PTHR42724">
    <property type="entry name" value="TETRAACYLDISACCHARIDE 4'-KINASE"/>
    <property type="match status" value="1"/>
</dbReference>
<evidence type="ECO:0000256" key="7">
    <source>
        <dbReference type="ARBA" id="ARBA00022679"/>
    </source>
</evidence>
<reference evidence="14 15" key="1">
    <citation type="submission" date="2017-12" db="EMBL/GenBank/DDBJ databases">
        <authorList>
            <person name="Hurst M.R.H."/>
        </authorList>
    </citation>
    <scope>NUCLEOTIDE SEQUENCE [LARGE SCALE GENOMIC DNA]</scope>
    <source>
        <strain evidence="14 15">SY-3-19</strain>
    </source>
</reference>
<keyword evidence="8 13" id="KW-0547">Nucleotide-binding</keyword>
<accession>A0A2S7K447</accession>
<evidence type="ECO:0000256" key="2">
    <source>
        <dbReference type="ARBA" id="ARBA00004870"/>
    </source>
</evidence>
<dbReference type="PANTHER" id="PTHR42724:SF1">
    <property type="entry name" value="TETRAACYLDISACCHARIDE 4'-KINASE, MITOCHONDRIAL-RELATED"/>
    <property type="match status" value="1"/>
</dbReference>
<keyword evidence="6 13" id="KW-0441">Lipid A biosynthesis</keyword>
<dbReference type="EC" id="2.7.1.130" evidence="3 13"/>
<feature type="binding site" evidence="13">
    <location>
        <begin position="55"/>
        <end position="62"/>
    </location>
    <ligand>
        <name>ATP</name>
        <dbReference type="ChEBI" id="CHEBI:30616"/>
    </ligand>
</feature>
<dbReference type="GO" id="GO:0009029">
    <property type="term" value="F:lipid-A 4'-kinase activity"/>
    <property type="evidence" value="ECO:0007669"/>
    <property type="project" value="UniProtKB-UniRule"/>
</dbReference>
<keyword evidence="5 13" id="KW-0444">Lipid biosynthesis</keyword>
<evidence type="ECO:0000256" key="8">
    <source>
        <dbReference type="ARBA" id="ARBA00022741"/>
    </source>
</evidence>